<dbReference type="Proteomes" id="UP000288929">
    <property type="component" value="Chromosome"/>
</dbReference>
<name>A0A410WBD0_9CORY</name>
<dbReference type="EMBL" id="CP035299">
    <property type="protein sequence ID" value="QAU53244.1"/>
    <property type="molecule type" value="Genomic_DNA"/>
</dbReference>
<proteinExistence type="predicted"/>
<sequence length="236" mass="24477" precursor="true">MRTLKTACMCVLGISLIAGLSACSASDSSDGDSAVPTQAAPMDQGDAAHTPLSDAIVGPSDAPEGLAPGNFYEVFGSNQEPSPATLDPEQCAPLIFDSNTAAAWATTPLDQKTVAMYSGFDQQWAIVELDLEPRSADPAQCQTVTRSDNTQIGNITTTYQLKPVDLDLQGADDVQAVSVLTTAVALDGQDSPGDKVGRTTLVMSANVAGKHMTVVGHNVEPGTLESLAQSQIAKLQ</sequence>
<accession>A0A410WBD0</accession>
<keyword evidence="2" id="KW-1185">Reference proteome</keyword>
<organism evidence="1 2">
    <name type="scientific">Corynebacterium pelargi</name>
    <dbReference type="NCBI Taxonomy" id="1471400"/>
    <lineage>
        <taxon>Bacteria</taxon>
        <taxon>Bacillati</taxon>
        <taxon>Actinomycetota</taxon>
        <taxon>Actinomycetes</taxon>
        <taxon>Mycobacteriales</taxon>
        <taxon>Corynebacteriaceae</taxon>
        <taxon>Corynebacterium</taxon>
    </lineage>
</organism>
<evidence type="ECO:0000313" key="1">
    <source>
        <dbReference type="EMBL" id="QAU53244.1"/>
    </source>
</evidence>
<reference evidence="1 2" key="1">
    <citation type="submission" date="2019-01" db="EMBL/GenBank/DDBJ databases">
        <authorList>
            <person name="Ruckert C."/>
            <person name="Busche T."/>
            <person name="Kalinowski J."/>
        </authorList>
    </citation>
    <scope>NUCLEOTIDE SEQUENCE [LARGE SCALE GENOMIC DNA]</scope>
    <source>
        <strain evidence="1 2">136/3</strain>
    </source>
</reference>
<dbReference type="RefSeq" id="WP_128890565.1">
    <property type="nucleotide sequence ID" value="NZ_BMCX01000002.1"/>
</dbReference>
<gene>
    <name evidence="1" type="ORF">CPELA_09965</name>
</gene>
<dbReference type="AlphaFoldDB" id="A0A410WBD0"/>
<protein>
    <submittedName>
        <fullName evidence="1">Uncharacterized protein</fullName>
    </submittedName>
</protein>
<dbReference type="KEGG" id="cpeg:CPELA_09965"/>
<dbReference type="PROSITE" id="PS51257">
    <property type="entry name" value="PROKAR_LIPOPROTEIN"/>
    <property type="match status" value="1"/>
</dbReference>
<evidence type="ECO:0000313" key="2">
    <source>
        <dbReference type="Proteomes" id="UP000288929"/>
    </source>
</evidence>
<dbReference type="OrthoDB" id="4401302at2"/>